<gene>
    <name evidence="2" type="ORF">L9F63_005907</name>
</gene>
<reference evidence="2" key="1">
    <citation type="journal article" date="2023" name="IScience">
        <title>Live-bearing cockroach genome reveals convergent evolutionary mechanisms linked to viviparity in insects and beyond.</title>
        <authorList>
            <person name="Fouks B."/>
            <person name="Harrison M.C."/>
            <person name="Mikhailova A.A."/>
            <person name="Marchal E."/>
            <person name="English S."/>
            <person name="Carruthers M."/>
            <person name="Jennings E.C."/>
            <person name="Chiamaka E.L."/>
            <person name="Frigard R.A."/>
            <person name="Pippel M."/>
            <person name="Attardo G.M."/>
            <person name="Benoit J.B."/>
            <person name="Bornberg-Bauer E."/>
            <person name="Tobe S.S."/>
        </authorList>
    </citation>
    <scope>NUCLEOTIDE SEQUENCE</scope>
    <source>
        <strain evidence="2">Stay&amp;Tobe</strain>
    </source>
</reference>
<keyword evidence="1" id="KW-1133">Transmembrane helix</keyword>
<dbReference type="EMBL" id="JASPKZ010009355">
    <property type="protein sequence ID" value="KAJ9577534.1"/>
    <property type="molecule type" value="Genomic_DNA"/>
</dbReference>
<accession>A0AAD7ZBC5</accession>
<comment type="caution">
    <text evidence="2">The sequence shown here is derived from an EMBL/GenBank/DDBJ whole genome shotgun (WGS) entry which is preliminary data.</text>
</comment>
<feature type="transmembrane region" description="Helical" evidence="1">
    <location>
        <begin position="6"/>
        <end position="31"/>
    </location>
</feature>
<evidence type="ECO:0000256" key="1">
    <source>
        <dbReference type="SAM" id="Phobius"/>
    </source>
</evidence>
<feature type="non-terminal residue" evidence="2">
    <location>
        <position position="57"/>
    </location>
</feature>
<protein>
    <submittedName>
        <fullName evidence="2">Uncharacterized protein</fullName>
    </submittedName>
</protein>
<proteinExistence type="predicted"/>
<keyword evidence="3" id="KW-1185">Reference proteome</keyword>
<sequence>CMRLSFMFNLLIIPISNFGSFIFSNFLLTYVMSIRRTASSSLFHKFSFLFYVHFFPS</sequence>
<dbReference type="AlphaFoldDB" id="A0AAD7ZBC5"/>
<reference evidence="2" key="2">
    <citation type="submission" date="2023-05" db="EMBL/GenBank/DDBJ databases">
        <authorList>
            <person name="Fouks B."/>
        </authorList>
    </citation>
    <scope>NUCLEOTIDE SEQUENCE</scope>
    <source>
        <strain evidence="2">Stay&amp;Tobe</strain>
        <tissue evidence="2">Testes</tissue>
    </source>
</reference>
<dbReference type="Proteomes" id="UP001233999">
    <property type="component" value="Unassembled WGS sequence"/>
</dbReference>
<feature type="non-terminal residue" evidence="2">
    <location>
        <position position="1"/>
    </location>
</feature>
<name>A0AAD7ZBC5_DIPPU</name>
<keyword evidence="1" id="KW-0812">Transmembrane</keyword>
<evidence type="ECO:0000313" key="2">
    <source>
        <dbReference type="EMBL" id="KAJ9577534.1"/>
    </source>
</evidence>
<organism evidence="2 3">
    <name type="scientific">Diploptera punctata</name>
    <name type="common">Pacific beetle cockroach</name>
    <dbReference type="NCBI Taxonomy" id="6984"/>
    <lineage>
        <taxon>Eukaryota</taxon>
        <taxon>Metazoa</taxon>
        <taxon>Ecdysozoa</taxon>
        <taxon>Arthropoda</taxon>
        <taxon>Hexapoda</taxon>
        <taxon>Insecta</taxon>
        <taxon>Pterygota</taxon>
        <taxon>Neoptera</taxon>
        <taxon>Polyneoptera</taxon>
        <taxon>Dictyoptera</taxon>
        <taxon>Blattodea</taxon>
        <taxon>Blaberoidea</taxon>
        <taxon>Blaberidae</taxon>
        <taxon>Diplopterinae</taxon>
        <taxon>Diploptera</taxon>
    </lineage>
</organism>
<keyword evidence="1" id="KW-0472">Membrane</keyword>
<evidence type="ECO:0000313" key="3">
    <source>
        <dbReference type="Proteomes" id="UP001233999"/>
    </source>
</evidence>